<comment type="subcellular location">
    <subcellularLocation>
        <location evidence="1">Membrane</location>
        <topology evidence="1">Multi-pass membrane protein</topology>
    </subcellularLocation>
</comment>
<feature type="transmembrane region" description="Helical" evidence="6">
    <location>
        <begin position="47"/>
        <end position="70"/>
    </location>
</feature>
<dbReference type="GO" id="GO:0005886">
    <property type="term" value="C:plasma membrane"/>
    <property type="evidence" value="ECO:0007669"/>
    <property type="project" value="TreeGrafter"/>
</dbReference>
<organism evidence="8 9">
    <name type="scientific">Sinosporangium album</name>
    <dbReference type="NCBI Taxonomy" id="504805"/>
    <lineage>
        <taxon>Bacteria</taxon>
        <taxon>Bacillati</taxon>
        <taxon>Actinomycetota</taxon>
        <taxon>Actinomycetes</taxon>
        <taxon>Streptosporangiales</taxon>
        <taxon>Streptosporangiaceae</taxon>
        <taxon>Sinosporangium</taxon>
    </lineage>
</organism>
<keyword evidence="4 6" id="KW-1133">Transmembrane helix</keyword>
<dbReference type="GO" id="GO:0000271">
    <property type="term" value="P:polysaccharide biosynthetic process"/>
    <property type="evidence" value="ECO:0007669"/>
    <property type="project" value="InterPro"/>
</dbReference>
<evidence type="ECO:0000256" key="5">
    <source>
        <dbReference type="ARBA" id="ARBA00023136"/>
    </source>
</evidence>
<evidence type="ECO:0000256" key="4">
    <source>
        <dbReference type="ARBA" id="ARBA00022989"/>
    </source>
</evidence>
<evidence type="ECO:0000313" key="8">
    <source>
        <dbReference type="EMBL" id="SDI00676.1"/>
    </source>
</evidence>
<name>A0A1G8H237_9ACTN</name>
<dbReference type="PANTHER" id="PTHR38459">
    <property type="entry name" value="PROPHAGE BACTOPRENOL-LINKED GLUCOSE TRANSLOCASE HOMOLOG"/>
    <property type="match status" value="1"/>
</dbReference>
<reference evidence="8 9" key="1">
    <citation type="submission" date="2016-10" db="EMBL/GenBank/DDBJ databases">
        <authorList>
            <person name="de Groot N.N."/>
        </authorList>
    </citation>
    <scope>NUCLEOTIDE SEQUENCE [LARGE SCALE GENOMIC DNA]</scope>
    <source>
        <strain evidence="8 9">CPCC 201354</strain>
    </source>
</reference>
<gene>
    <name evidence="8" type="ORF">SAMN05421505_13027</name>
</gene>
<evidence type="ECO:0000256" key="6">
    <source>
        <dbReference type="SAM" id="Phobius"/>
    </source>
</evidence>
<feature type="transmembrane region" description="Helical" evidence="6">
    <location>
        <begin position="82"/>
        <end position="107"/>
    </location>
</feature>
<dbReference type="STRING" id="504805.SAMN05421505_13027"/>
<dbReference type="PANTHER" id="PTHR38459:SF1">
    <property type="entry name" value="PROPHAGE BACTOPRENOL-LINKED GLUCOSE TRANSLOCASE HOMOLOG"/>
    <property type="match status" value="1"/>
</dbReference>
<accession>A0A1G8H237</accession>
<dbReference type="AlphaFoldDB" id="A0A1G8H237"/>
<dbReference type="EMBL" id="FNCN01000030">
    <property type="protein sequence ID" value="SDI00676.1"/>
    <property type="molecule type" value="Genomic_DNA"/>
</dbReference>
<keyword evidence="5 6" id="KW-0472">Membrane</keyword>
<evidence type="ECO:0000256" key="2">
    <source>
        <dbReference type="ARBA" id="ARBA00009399"/>
    </source>
</evidence>
<keyword evidence="3 6" id="KW-0812">Transmembrane</keyword>
<dbReference type="InterPro" id="IPR007267">
    <property type="entry name" value="GtrA_DPMS_TM"/>
</dbReference>
<evidence type="ECO:0000259" key="7">
    <source>
        <dbReference type="Pfam" id="PF04138"/>
    </source>
</evidence>
<feature type="domain" description="GtrA/DPMS transmembrane" evidence="7">
    <location>
        <begin position="19"/>
        <end position="139"/>
    </location>
</feature>
<evidence type="ECO:0000313" key="9">
    <source>
        <dbReference type="Proteomes" id="UP000198923"/>
    </source>
</evidence>
<feature type="transmembrane region" description="Helical" evidence="6">
    <location>
        <begin position="20"/>
        <end position="41"/>
    </location>
</feature>
<dbReference type="Pfam" id="PF04138">
    <property type="entry name" value="GtrA_DPMS_TM"/>
    <property type="match status" value="1"/>
</dbReference>
<keyword evidence="9" id="KW-1185">Reference proteome</keyword>
<dbReference type="Proteomes" id="UP000198923">
    <property type="component" value="Unassembled WGS sequence"/>
</dbReference>
<evidence type="ECO:0000256" key="1">
    <source>
        <dbReference type="ARBA" id="ARBA00004141"/>
    </source>
</evidence>
<proteinExistence type="inferred from homology"/>
<sequence length="160" mass="17466">MGGRVEYGKASRVTGELAKFGVVGAIAFIISVPGANVFRYVLDFGPLTSVVVATLIGTAFAFLANRFWTWRHAERSGLAQEFFLFVVFNAIALLMQLLCVGFTEYTLKLSNPIALNVANLAGVGLGTLFRFWSYKKWVFRAPAATGVRPEREKASVGPPK</sequence>
<dbReference type="InterPro" id="IPR051401">
    <property type="entry name" value="GtrA_CellWall_Glycosyl"/>
</dbReference>
<feature type="transmembrane region" description="Helical" evidence="6">
    <location>
        <begin position="113"/>
        <end position="132"/>
    </location>
</feature>
<comment type="similarity">
    <text evidence="2">Belongs to the GtrA family.</text>
</comment>
<protein>
    <submittedName>
        <fullName evidence="8">Putative flippase GtrA (Transmembrane translocase of bactoprenol-linked glucose)</fullName>
    </submittedName>
</protein>
<evidence type="ECO:0000256" key="3">
    <source>
        <dbReference type="ARBA" id="ARBA00022692"/>
    </source>
</evidence>